<dbReference type="InterPro" id="IPR001387">
    <property type="entry name" value="Cro/C1-type_HTH"/>
</dbReference>
<dbReference type="Proteomes" id="UP001595816">
    <property type="component" value="Unassembled WGS sequence"/>
</dbReference>
<comment type="caution">
    <text evidence="3">The sequence shown here is derived from an EMBL/GenBank/DDBJ whole genome shotgun (WGS) entry which is preliminary data.</text>
</comment>
<dbReference type="RefSeq" id="WP_253752083.1">
    <property type="nucleotide sequence ID" value="NZ_JAMZDZ010000001.1"/>
</dbReference>
<dbReference type="Gene3D" id="1.10.260.40">
    <property type="entry name" value="lambda repressor-like DNA-binding domains"/>
    <property type="match status" value="1"/>
</dbReference>
<sequence>MTDGPPLDVIAAALRRERDRLGLSLSEVAKRAGVAKSTLSQLESGQGNPSVETLWSLAVALEVPFSRLIEPGPTGVRVVRRGEGVAYPSSQADFTGTLLSSGPRHVTRDIYVLHVEPGAERHAEAHIPGTVEHMVVCGGRLRTGPEENLVDLGPGDYASFPGDADHGYEALEPGTWAVLVMEHR</sequence>
<protein>
    <submittedName>
        <fullName evidence="3">Helix-turn-helix domain-containing protein</fullName>
    </submittedName>
</protein>
<dbReference type="InterPro" id="IPR011051">
    <property type="entry name" value="RmlC_Cupin_sf"/>
</dbReference>
<dbReference type="PROSITE" id="PS50943">
    <property type="entry name" value="HTH_CROC1"/>
    <property type="match status" value="1"/>
</dbReference>
<keyword evidence="1" id="KW-0238">DNA-binding</keyword>
<accession>A0ABV8LRQ6</accession>
<gene>
    <name evidence="3" type="ORF">ACFOZ4_20405</name>
</gene>
<dbReference type="Pfam" id="PF01381">
    <property type="entry name" value="HTH_3"/>
    <property type="match status" value="1"/>
</dbReference>
<proteinExistence type="predicted"/>
<keyword evidence="4" id="KW-1185">Reference proteome</keyword>
<dbReference type="SMART" id="SM00530">
    <property type="entry name" value="HTH_XRE"/>
    <property type="match status" value="1"/>
</dbReference>
<evidence type="ECO:0000313" key="3">
    <source>
        <dbReference type="EMBL" id="MFC4132980.1"/>
    </source>
</evidence>
<dbReference type="SUPFAM" id="SSF51182">
    <property type="entry name" value="RmlC-like cupins"/>
    <property type="match status" value="1"/>
</dbReference>
<dbReference type="SUPFAM" id="SSF47413">
    <property type="entry name" value="lambda repressor-like DNA-binding domains"/>
    <property type="match status" value="1"/>
</dbReference>
<dbReference type="CDD" id="cd00093">
    <property type="entry name" value="HTH_XRE"/>
    <property type="match status" value="1"/>
</dbReference>
<dbReference type="Gene3D" id="2.60.120.10">
    <property type="entry name" value="Jelly Rolls"/>
    <property type="match status" value="1"/>
</dbReference>
<dbReference type="EMBL" id="JBHSAY010000009">
    <property type="protein sequence ID" value="MFC4132980.1"/>
    <property type="molecule type" value="Genomic_DNA"/>
</dbReference>
<organism evidence="3 4">
    <name type="scientific">Hamadaea flava</name>
    <dbReference type="NCBI Taxonomy" id="1742688"/>
    <lineage>
        <taxon>Bacteria</taxon>
        <taxon>Bacillati</taxon>
        <taxon>Actinomycetota</taxon>
        <taxon>Actinomycetes</taxon>
        <taxon>Micromonosporales</taxon>
        <taxon>Micromonosporaceae</taxon>
        <taxon>Hamadaea</taxon>
    </lineage>
</organism>
<feature type="domain" description="HTH cro/C1-type" evidence="2">
    <location>
        <begin position="14"/>
        <end position="68"/>
    </location>
</feature>
<name>A0ABV8LRQ6_9ACTN</name>
<evidence type="ECO:0000313" key="4">
    <source>
        <dbReference type="Proteomes" id="UP001595816"/>
    </source>
</evidence>
<evidence type="ECO:0000259" key="2">
    <source>
        <dbReference type="PROSITE" id="PS50943"/>
    </source>
</evidence>
<dbReference type="InterPro" id="IPR014710">
    <property type="entry name" value="RmlC-like_jellyroll"/>
</dbReference>
<reference evidence="4" key="1">
    <citation type="journal article" date="2019" name="Int. J. Syst. Evol. Microbiol.">
        <title>The Global Catalogue of Microorganisms (GCM) 10K type strain sequencing project: providing services to taxonomists for standard genome sequencing and annotation.</title>
        <authorList>
            <consortium name="The Broad Institute Genomics Platform"/>
            <consortium name="The Broad Institute Genome Sequencing Center for Infectious Disease"/>
            <person name="Wu L."/>
            <person name="Ma J."/>
        </authorList>
    </citation>
    <scope>NUCLEOTIDE SEQUENCE [LARGE SCALE GENOMIC DNA]</scope>
    <source>
        <strain evidence="4">CGMCC 4.7289</strain>
    </source>
</reference>
<evidence type="ECO:0000256" key="1">
    <source>
        <dbReference type="ARBA" id="ARBA00023125"/>
    </source>
</evidence>
<dbReference type="PANTHER" id="PTHR46797">
    <property type="entry name" value="HTH-TYPE TRANSCRIPTIONAL REGULATOR"/>
    <property type="match status" value="1"/>
</dbReference>
<dbReference type="InterPro" id="IPR050807">
    <property type="entry name" value="TransReg_Diox_bact_type"/>
</dbReference>
<dbReference type="PANTHER" id="PTHR46797:SF1">
    <property type="entry name" value="METHYLPHOSPHONATE SYNTHASE"/>
    <property type="match status" value="1"/>
</dbReference>
<dbReference type="InterPro" id="IPR010982">
    <property type="entry name" value="Lambda_DNA-bd_dom_sf"/>
</dbReference>